<dbReference type="SMART" id="SM00212">
    <property type="entry name" value="UBCc"/>
    <property type="match status" value="1"/>
</dbReference>
<dbReference type="Proteomes" id="UP000688137">
    <property type="component" value="Unassembled WGS sequence"/>
</dbReference>
<sequence>MQFYINKSQQEKNSVAQQSFKRLTNDLLDEKLQDLNDNTCQIQMNQNGDKLYLQISPKIGSFIYNNYQFQLDFRINYPYSPPLIQVESNIPHPNIDLKNHQLYVKFLDPNVWKPVYGLYDIIQAIKQTILYIDYTYIPNDIQCIKSAQRMGQQDHSTDEEESEDKGFELSENFKRNFELPTLSRISVENEQSDDTEEENLDDPSERSSQEPAIINLTKNTRHSLDDNNTLPKPKK</sequence>
<keyword evidence="4" id="KW-1185">Reference proteome</keyword>
<evidence type="ECO:0000256" key="1">
    <source>
        <dbReference type="SAM" id="MobiDB-lite"/>
    </source>
</evidence>
<feature type="compositionally biased region" description="Acidic residues" evidence="1">
    <location>
        <begin position="190"/>
        <end position="202"/>
    </location>
</feature>
<accession>A0A8S1JM13</accession>
<protein>
    <recommendedName>
        <fullName evidence="2">UBC core domain-containing protein</fullName>
    </recommendedName>
</protein>
<evidence type="ECO:0000313" key="4">
    <source>
        <dbReference type="Proteomes" id="UP000688137"/>
    </source>
</evidence>
<dbReference type="CDD" id="cd23794">
    <property type="entry name" value="UBCc_UBE2F_UBE2M"/>
    <property type="match status" value="1"/>
</dbReference>
<evidence type="ECO:0000259" key="2">
    <source>
        <dbReference type="PROSITE" id="PS50127"/>
    </source>
</evidence>
<name>A0A8S1JM13_PARPR</name>
<dbReference type="AlphaFoldDB" id="A0A8S1JM13"/>
<proteinExistence type="predicted"/>
<feature type="region of interest" description="Disordered" evidence="1">
    <location>
        <begin position="181"/>
        <end position="235"/>
    </location>
</feature>
<dbReference type="PROSITE" id="PS50127">
    <property type="entry name" value="UBC_2"/>
    <property type="match status" value="1"/>
</dbReference>
<dbReference type="InterPro" id="IPR000608">
    <property type="entry name" value="UBC"/>
</dbReference>
<reference evidence="3" key="1">
    <citation type="submission" date="2021-01" db="EMBL/GenBank/DDBJ databases">
        <authorList>
            <consortium name="Genoscope - CEA"/>
            <person name="William W."/>
        </authorList>
    </citation>
    <scope>NUCLEOTIDE SEQUENCE</scope>
</reference>
<organism evidence="3 4">
    <name type="scientific">Paramecium primaurelia</name>
    <dbReference type="NCBI Taxonomy" id="5886"/>
    <lineage>
        <taxon>Eukaryota</taxon>
        <taxon>Sar</taxon>
        <taxon>Alveolata</taxon>
        <taxon>Ciliophora</taxon>
        <taxon>Intramacronucleata</taxon>
        <taxon>Oligohymenophorea</taxon>
        <taxon>Peniculida</taxon>
        <taxon>Parameciidae</taxon>
        <taxon>Paramecium</taxon>
    </lineage>
</organism>
<dbReference type="Pfam" id="PF00179">
    <property type="entry name" value="UQ_con"/>
    <property type="match status" value="1"/>
</dbReference>
<feature type="region of interest" description="Disordered" evidence="1">
    <location>
        <begin position="148"/>
        <end position="167"/>
    </location>
</feature>
<gene>
    <name evidence="3" type="ORF">PPRIM_AZ9-3.1.T0040274</name>
</gene>
<dbReference type="EMBL" id="CAJJDM010000001">
    <property type="protein sequence ID" value="CAD8043054.1"/>
    <property type="molecule type" value="Genomic_DNA"/>
</dbReference>
<feature type="domain" description="UBC core" evidence="2">
    <location>
        <begin position="18"/>
        <end position="175"/>
    </location>
</feature>
<evidence type="ECO:0000313" key="3">
    <source>
        <dbReference type="EMBL" id="CAD8043054.1"/>
    </source>
</evidence>
<dbReference type="OMA" id="NDIQCIK"/>
<feature type="compositionally biased region" description="Polar residues" evidence="1">
    <location>
        <begin position="226"/>
        <end position="235"/>
    </location>
</feature>
<comment type="caution">
    <text evidence="3">The sequence shown here is derived from an EMBL/GenBank/DDBJ whole genome shotgun (WGS) entry which is preliminary data.</text>
</comment>